<evidence type="ECO:0000313" key="2">
    <source>
        <dbReference type="Proteomes" id="UP000501793"/>
    </source>
</evidence>
<keyword evidence="2" id="KW-1185">Reference proteome</keyword>
<evidence type="ECO:0000313" key="1">
    <source>
        <dbReference type="EMBL" id="CAB3394530.1"/>
    </source>
</evidence>
<dbReference type="EMBL" id="LR792684">
    <property type="protein sequence ID" value="CAB3394530.1"/>
    <property type="molecule type" value="Genomic_DNA"/>
</dbReference>
<gene>
    <name evidence="1" type="ORF">FAVT5_2928</name>
</gene>
<name>A0ACA8ZBZ6_9BACL</name>
<reference evidence="1" key="1">
    <citation type="submission" date="2020-04" db="EMBL/GenBank/DDBJ databases">
        <authorList>
            <person name="Hogendoorn C."/>
        </authorList>
    </citation>
    <scope>NUCLEOTIDE SEQUENCE</scope>
    <source>
        <strain evidence="1">FAVT5</strain>
    </source>
</reference>
<sequence length="65" mass="7469">MNSLKGVSSRCKVLGERNGSRFTCKNPNHRYNADADFVGMMNLYRKWTKTFVYPRNGDDPKPEVA</sequence>
<protein>
    <submittedName>
        <fullName evidence="1">Uncharacterized protein</fullName>
    </submittedName>
</protein>
<dbReference type="Proteomes" id="UP000501793">
    <property type="component" value="Chromosome"/>
</dbReference>
<proteinExistence type="predicted"/>
<organism evidence="1 2">
    <name type="scientific">Kyrpidia spormannii</name>
    <dbReference type="NCBI Taxonomy" id="2055160"/>
    <lineage>
        <taxon>Bacteria</taxon>
        <taxon>Bacillati</taxon>
        <taxon>Bacillota</taxon>
        <taxon>Bacilli</taxon>
        <taxon>Bacillales</taxon>
        <taxon>Alicyclobacillaceae</taxon>
        <taxon>Kyrpidia</taxon>
    </lineage>
</organism>
<accession>A0ACA8ZBZ6</accession>